<keyword evidence="3" id="KW-1185">Reference proteome</keyword>
<dbReference type="Gene3D" id="3.40.50.150">
    <property type="entry name" value="Vaccinia Virus protein VP39"/>
    <property type="match status" value="1"/>
</dbReference>
<organism evidence="2 3">
    <name type="scientific">Actinokineospora iranica</name>
    <dbReference type="NCBI Taxonomy" id="1271860"/>
    <lineage>
        <taxon>Bacteria</taxon>
        <taxon>Bacillati</taxon>
        <taxon>Actinomycetota</taxon>
        <taxon>Actinomycetes</taxon>
        <taxon>Pseudonocardiales</taxon>
        <taxon>Pseudonocardiaceae</taxon>
        <taxon>Actinokineospora</taxon>
    </lineage>
</organism>
<dbReference type="InterPro" id="IPR029063">
    <property type="entry name" value="SAM-dependent_MTases_sf"/>
</dbReference>
<dbReference type="RefSeq" id="WP_091449186.1">
    <property type="nucleotide sequence ID" value="NZ_FMZZ01000002.1"/>
</dbReference>
<evidence type="ECO:0000313" key="2">
    <source>
        <dbReference type="EMBL" id="SDC52367.1"/>
    </source>
</evidence>
<name>A0A1G6MAK9_9PSEU</name>
<dbReference type="STRING" id="1271860.SAMN05216174_102446"/>
<reference evidence="3" key="1">
    <citation type="submission" date="2016-10" db="EMBL/GenBank/DDBJ databases">
        <authorList>
            <person name="Varghese N."/>
            <person name="Submissions S."/>
        </authorList>
    </citation>
    <scope>NUCLEOTIDE SEQUENCE [LARGE SCALE GENOMIC DNA]</scope>
    <source>
        <strain evidence="3">IBRC-M 10403</strain>
    </source>
</reference>
<dbReference type="Pfam" id="PF01170">
    <property type="entry name" value="UPF0020"/>
    <property type="match status" value="1"/>
</dbReference>
<sequence>MPTYALLVRPAMNRVYAESAVALTTAELAVFDRAVLDGRISGIDQTRIGGVPYVTFDAESFDKRDADYLANLSSAYALFEVHGDLLAPIELRPLDRFDDDLLTIQKYAGKTNEHFTKLLLNVTLASSAFGQQMLDRRLRVLDPLCGRGTTLNQALMYGYDAEGIDIDGKDFEAYGAFIRTWLKRKRVKHHAETGRVRRDGKLIGRELRVSLGVNKESYKAGDALTLGYVNADTTRAGDFHRRDSFDVVVADAPYGVQHGSRAADLRRSPLELIRAAAPGWATLLRPGGALGLSWNTNVATRADLLAALADAGLEPLDDGPYRDFAHRVDQAIVRDIAVARRPQRR</sequence>
<dbReference type="AlphaFoldDB" id="A0A1G6MAK9"/>
<evidence type="ECO:0000313" key="3">
    <source>
        <dbReference type="Proteomes" id="UP000199501"/>
    </source>
</evidence>
<accession>A0A1G6MAK9</accession>
<dbReference type="InterPro" id="IPR000241">
    <property type="entry name" value="RlmKL-like_Mtase"/>
</dbReference>
<dbReference type="OrthoDB" id="1637728at2"/>
<proteinExistence type="predicted"/>
<keyword evidence="2" id="KW-0489">Methyltransferase</keyword>
<feature type="domain" description="Ribosomal RNA large subunit methyltransferase K/L-like methyltransferase" evidence="1">
    <location>
        <begin position="120"/>
        <end position="262"/>
    </location>
</feature>
<protein>
    <submittedName>
        <fullName evidence="2">Putative RNA methylase family UPF0020</fullName>
    </submittedName>
</protein>
<dbReference type="Proteomes" id="UP000199501">
    <property type="component" value="Unassembled WGS sequence"/>
</dbReference>
<keyword evidence="2" id="KW-0808">Transferase</keyword>
<evidence type="ECO:0000259" key="1">
    <source>
        <dbReference type="Pfam" id="PF01170"/>
    </source>
</evidence>
<dbReference type="EMBL" id="FMZZ01000002">
    <property type="protein sequence ID" value="SDC52367.1"/>
    <property type="molecule type" value="Genomic_DNA"/>
</dbReference>
<dbReference type="SUPFAM" id="SSF53335">
    <property type="entry name" value="S-adenosyl-L-methionine-dependent methyltransferases"/>
    <property type="match status" value="1"/>
</dbReference>
<gene>
    <name evidence="2" type="ORF">SAMN05216174_102446</name>
</gene>
<dbReference type="GO" id="GO:0032259">
    <property type="term" value="P:methylation"/>
    <property type="evidence" value="ECO:0007669"/>
    <property type="project" value="UniProtKB-KW"/>
</dbReference>
<dbReference type="GO" id="GO:0008168">
    <property type="term" value="F:methyltransferase activity"/>
    <property type="evidence" value="ECO:0007669"/>
    <property type="project" value="UniProtKB-KW"/>
</dbReference>